<evidence type="ECO:0000313" key="3">
    <source>
        <dbReference type="Proteomes" id="UP000184510"/>
    </source>
</evidence>
<reference evidence="2 3" key="1">
    <citation type="submission" date="2016-11" db="EMBL/GenBank/DDBJ databases">
        <authorList>
            <person name="Jaros S."/>
            <person name="Januszkiewicz K."/>
            <person name="Wedrychowicz H."/>
        </authorList>
    </citation>
    <scope>NUCLEOTIDE SEQUENCE [LARGE SCALE GENOMIC DNA]</scope>
    <source>
        <strain evidence="2 3">DSM 18772</strain>
    </source>
</reference>
<dbReference type="RefSeq" id="WP_143184288.1">
    <property type="nucleotide sequence ID" value="NZ_FQYR01000004.1"/>
</dbReference>
<keyword evidence="3" id="KW-1185">Reference proteome</keyword>
<feature type="signal peptide" evidence="1">
    <location>
        <begin position="1"/>
        <end position="19"/>
    </location>
</feature>
<gene>
    <name evidence="2" type="ORF">SAMN02745181_2722</name>
</gene>
<evidence type="ECO:0000313" key="2">
    <source>
        <dbReference type="EMBL" id="SHJ82452.1"/>
    </source>
</evidence>
<dbReference type="Proteomes" id="UP000184510">
    <property type="component" value="Unassembled WGS sequence"/>
</dbReference>
<evidence type="ECO:0000256" key="1">
    <source>
        <dbReference type="SAM" id="SignalP"/>
    </source>
</evidence>
<accession>A0A1M6MG64</accession>
<evidence type="ECO:0008006" key="4">
    <source>
        <dbReference type="Google" id="ProtNLM"/>
    </source>
</evidence>
<dbReference type="STRING" id="1123071.SAMN02745181_2722"/>
<organism evidence="2 3">
    <name type="scientific">Rubritalea squalenifaciens DSM 18772</name>
    <dbReference type="NCBI Taxonomy" id="1123071"/>
    <lineage>
        <taxon>Bacteria</taxon>
        <taxon>Pseudomonadati</taxon>
        <taxon>Verrucomicrobiota</taxon>
        <taxon>Verrucomicrobiia</taxon>
        <taxon>Verrucomicrobiales</taxon>
        <taxon>Rubritaleaceae</taxon>
        <taxon>Rubritalea</taxon>
    </lineage>
</organism>
<dbReference type="AlphaFoldDB" id="A0A1M6MG64"/>
<dbReference type="InParanoid" id="A0A1M6MG64"/>
<feature type="chain" id="PRO_5012002728" description="Lipoprotein" evidence="1">
    <location>
        <begin position="20"/>
        <end position="146"/>
    </location>
</feature>
<keyword evidence="1" id="KW-0732">Signal</keyword>
<dbReference type="EMBL" id="FQYR01000004">
    <property type="protein sequence ID" value="SHJ82452.1"/>
    <property type="molecule type" value="Genomic_DNA"/>
</dbReference>
<protein>
    <recommendedName>
        <fullName evidence="4">Lipoprotein</fullName>
    </recommendedName>
</protein>
<name>A0A1M6MG64_9BACT</name>
<dbReference type="OrthoDB" id="193216at2"/>
<sequence>MIKKLLHAVSGAFCLFAFANCTSSTPAARIQQNPVIYDNLSSKDQELVKQGRIAKGMSKKAVFLAWGHPSNSMAGSRDGSDFERWLYNSYRPVYTNRFYGNYGYRWGRYGHPYSGFGFGPEVNYVPERTAYVEFRKERVTSWARRR</sequence>
<proteinExistence type="predicted"/>